<accession>A0A285CNJ3</accession>
<dbReference type="OrthoDB" id="9803035at2"/>
<dbReference type="InterPro" id="IPR002123">
    <property type="entry name" value="Plipid/glycerol_acylTrfase"/>
</dbReference>
<dbReference type="Pfam" id="PF01553">
    <property type="entry name" value="Acyltransferase"/>
    <property type="match status" value="1"/>
</dbReference>
<dbReference type="SUPFAM" id="SSF69593">
    <property type="entry name" value="Glycerol-3-phosphate (1)-acyltransferase"/>
    <property type="match status" value="1"/>
</dbReference>
<dbReference type="EMBL" id="OAOP01000002">
    <property type="protein sequence ID" value="SNX68553.1"/>
    <property type="molecule type" value="Genomic_DNA"/>
</dbReference>
<evidence type="ECO:0000256" key="2">
    <source>
        <dbReference type="ARBA" id="ARBA00023315"/>
    </source>
</evidence>
<feature type="domain" description="Phospholipid/glycerol acyltransferase" evidence="3">
    <location>
        <begin position="33"/>
        <end position="143"/>
    </location>
</feature>
<reference evidence="4 5" key="1">
    <citation type="submission" date="2017-08" db="EMBL/GenBank/DDBJ databases">
        <authorList>
            <person name="de Groot N.N."/>
        </authorList>
    </citation>
    <scope>NUCLEOTIDE SEQUENCE [LARGE SCALE GENOMIC DNA]</scope>
    <source>
        <strain evidence="4 5">JC228</strain>
    </source>
</reference>
<dbReference type="RefSeq" id="WP_097157755.1">
    <property type="nucleotide sequence ID" value="NZ_JBEPMQ010000001.1"/>
</dbReference>
<keyword evidence="2 4" id="KW-0012">Acyltransferase</keyword>
<keyword evidence="1 4" id="KW-0808">Transferase</keyword>
<proteinExistence type="predicted"/>
<protein>
    <submittedName>
        <fullName evidence="4">1-acyl-sn-glycerol-3-phosphate acyltransferase</fullName>
    </submittedName>
</protein>
<name>A0A285CNJ3_9BACI</name>
<dbReference type="SMART" id="SM00563">
    <property type="entry name" value="PlsC"/>
    <property type="match status" value="1"/>
</dbReference>
<evidence type="ECO:0000313" key="4">
    <source>
        <dbReference type="EMBL" id="SNX68553.1"/>
    </source>
</evidence>
<dbReference type="Proteomes" id="UP000219546">
    <property type="component" value="Unassembled WGS sequence"/>
</dbReference>
<dbReference type="PANTHER" id="PTHR10434">
    <property type="entry name" value="1-ACYL-SN-GLYCEROL-3-PHOSPHATE ACYLTRANSFERASE"/>
    <property type="match status" value="1"/>
</dbReference>
<evidence type="ECO:0000259" key="3">
    <source>
        <dbReference type="SMART" id="SM00563"/>
    </source>
</evidence>
<keyword evidence="5" id="KW-1185">Reference proteome</keyword>
<dbReference type="GO" id="GO:0006654">
    <property type="term" value="P:phosphatidic acid biosynthetic process"/>
    <property type="evidence" value="ECO:0007669"/>
    <property type="project" value="TreeGrafter"/>
</dbReference>
<sequence>MYKTAKKIAILLFRLFGKIDTQNKHLLPENEGYIVACTHEGWLEIVALGIVLPKPIHFMAKKELFQNKIYDFFLTRLNAFPVNRENPGPSSIKMPIKLLKAGEVVGIFPSGMRTSEDVSLKRGAVTIANLAKTPIVPAYYKGPFYLKELIFLRKKPTIIFGEPFYINVSHKEDFEKYTDFLNQQIQILKDHIH</sequence>
<dbReference type="CDD" id="cd07989">
    <property type="entry name" value="LPLAT_AGPAT-like"/>
    <property type="match status" value="1"/>
</dbReference>
<evidence type="ECO:0000256" key="1">
    <source>
        <dbReference type="ARBA" id="ARBA00022679"/>
    </source>
</evidence>
<organism evidence="4 5">
    <name type="scientific">Bacillus oleivorans</name>
    <dbReference type="NCBI Taxonomy" id="1448271"/>
    <lineage>
        <taxon>Bacteria</taxon>
        <taxon>Bacillati</taxon>
        <taxon>Bacillota</taxon>
        <taxon>Bacilli</taxon>
        <taxon>Bacillales</taxon>
        <taxon>Bacillaceae</taxon>
        <taxon>Bacillus</taxon>
    </lineage>
</organism>
<evidence type="ECO:0000313" key="5">
    <source>
        <dbReference type="Proteomes" id="UP000219546"/>
    </source>
</evidence>
<dbReference type="AlphaFoldDB" id="A0A285CNJ3"/>
<gene>
    <name evidence="4" type="ORF">SAMN05877753_102590</name>
</gene>
<dbReference type="GO" id="GO:0003841">
    <property type="term" value="F:1-acylglycerol-3-phosphate O-acyltransferase activity"/>
    <property type="evidence" value="ECO:0007669"/>
    <property type="project" value="TreeGrafter"/>
</dbReference>
<dbReference type="PANTHER" id="PTHR10434:SF40">
    <property type="entry name" value="1-ACYL-SN-GLYCEROL-3-PHOSPHATE ACYLTRANSFERASE"/>
    <property type="match status" value="1"/>
</dbReference>